<keyword evidence="2" id="KW-1133">Transmembrane helix</keyword>
<dbReference type="AlphaFoldDB" id="A0A8J6D314"/>
<dbReference type="InterPro" id="IPR038821">
    <property type="entry name" value="CLE45-like"/>
</dbReference>
<evidence type="ECO:0008006" key="5">
    <source>
        <dbReference type="Google" id="ProtNLM"/>
    </source>
</evidence>
<evidence type="ECO:0000256" key="2">
    <source>
        <dbReference type="SAM" id="Phobius"/>
    </source>
</evidence>
<keyword evidence="2" id="KW-0812">Transmembrane</keyword>
<evidence type="ECO:0000256" key="1">
    <source>
        <dbReference type="SAM" id="MobiDB-lite"/>
    </source>
</evidence>
<comment type="caution">
    <text evidence="3">The sequence shown here is derived from an EMBL/GenBank/DDBJ whole genome shotgun (WGS) entry which is preliminary data.</text>
</comment>
<accession>A0A8J6D314</accession>
<feature type="compositionally biased region" description="Basic and acidic residues" evidence="1">
    <location>
        <begin position="127"/>
        <end position="136"/>
    </location>
</feature>
<name>A0A8J6D314_9ROSI</name>
<dbReference type="PANTHER" id="PTHR36726">
    <property type="entry name" value="CLAVATA3/ESR (CLE)-RELATED PROTEIN 45"/>
    <property type="match status" value="1"/>
</dbReference>
<dbReference type="PANTHER" id="PTHR36726:SF4">
    <property type="entry name" value="CLAVATA3_ESR (CLE)-RELATED PROTEIN 45"/>
    <property type="match status" value="1"/>
</dbReference>
<dbReference type="OrthoDB" id="683168at2759"/>
<proteinExistence type="predicted"/>
<protein>
    <recommendedName>
        <fullName evidence="5">CLAVATA3/ESR (CLE)-related protein 45</fullName>
    </recommendedName>
</protein>
<feature type="transmembrane region" description="Helical" evidence="2">
    <location>
        <begin position="41"/>
        <end position="61"/>
    </location>
</feature>
<keyword evidence="2" id="KW-0472">Membrane</keyword>
<keyword evidence="4" id="KW-1185">Reference proteome</keyword>
<feature type="region of interest" description="Disordered" evidence="1">
    <location>
        <begin position="108"/>
        <end position="136"/>
    </location>
</feature>
<sequence>MEKELGIVKQVMKIQIGLVIADKSSANDRDGRFSARPKRKMICSAQRFLMFLICFGLLAVAPDKASGLISIDLVFRHGQGEDQIAIRTNQRILKSADMKGVRTEKKLPEVVNNTFDPNRSSKRRVRRGPDPIHNRS</sequence>
<evidence type="ECO:0000313" key="3">
    <source>
        <dbReference type="EMBL" id="KAG8493161.1"/>
    </source>
</evidence>
<organism evidence="3 4">
    <name type="scientific">Gossypium anomalum</name>
    <dbReference type="NCBI Taxonomy" id="47600"/>
    <lineage>
        <taxon>Eukaryota</taxon>
        <taxon>Viridiplantae</taxon>
        <taxon>Streptophyta</taxon>
        <taxon>Embryophyta</taxon>
        <taxon>Tracheophyta</taxon>
        <taxon>Spermatophyta</taxon>
        <taxon>Magnoliopsida</taxon>
        <taxon>eudicotyledons</taxon>
        <taxon>Gunneridae</taxon>
        <taxon>Pentapetalae</taxon>
        <taxon>rosids</taxon>
        <taxon>malvids</taxon>
        <taxon>Malvales</taxon>
        <taxon>Malvaceae</taxon>
        <taxon>Malvoideae</taxon>
        <taxon>Gossypium</taxon>
    </lineage>
</organism>
<dbReference type="EMBL" id="JAHUZN010000005">
    <property type="protein sequence ID" value="KAG8493161.1"/>
    <property type="molecule type" value="Genomic_DNA"/>
</dbReference>
<dbReference type="Proteomes" id="UP000701853">
    <property type="component" value="Chromosome 5"/>
</dbReference>
<gene>
    <name evidence="3" type="ORF">CXB51_010531</name>
</gene>
<reference evidence="3 4" key="1">
    <citation type="journal article" date="2021" name="bioRxiv">
        <title>The Gossypium anomalum genome as a resource for cotton improvement and evolutionary analysis of hybrid incompatibility.</title>
        <authorList>
            <person name="Grover C.E."/>
            <person name="Yuan D."/>
            <person name="Arick M.A."/>
            <person name="Miller E.R."/>
            <person name="Hu G."/>
            <person name="Peterson D.G."/>
            <person name="Wendel J.F."/>
            <person name="Udall J.A."/>
        </authorList>
    </citation>
    <scope>NUCLEOTIDE SEQUENCE [LARGE SCALE GENOMIC DNA]</scope>
    <source>
        <strain evidence="3">JFW-Udall</strain>
        <tissue evidence="3">Leaf</tissue>
    </source>
</reference>
<evidence type="ECO:0000313" key="4">
    <source>
        <dbReference type="Proteomes" id="UP000701853"/>
    </source>
</evidence>